<name>A0A0F5LLT4_9HYPH</name>
<keyword evidence="3" id="KW-1185">Reference proteome</keyword>
<keyword evidence="1" id="KW-0472">Membrane</keyword>
<dbReference type="AlphaFoldDB" id="A0A0F5LLT4"/>
<protein>
    <submittedName>
        <fullName evidence="2">Uncharacterized protein</fullName>
    </submittedName>
</protein>
<feature type="transmembrane region" description="Helical" evidence="1">
    <location>
        <begin position="12"/>
        <end position="32"/>
    </location>
</feature>
<gene>
    <name evidence="2" type="ORF">VW35_00325</name>
</gene>
<comment type="caution">
    <text evidence="2">The sequence shown here is derived from an EMBL/GenBank/DDBJ whole genome shotgun (WGS) entry which is preliminary data.</text>
</comment>
<evidence type="ECO:0000313" key="3">
    <source>
        <dbReference type="Proteomes" id="UP000033514"/>
    </source>
</evidence>
<accession>A0A0F5LLT4</accession>
<evidence type="ECO:0000256" key="1">
    <source>
        <dbReference type="SAM" id="Phobius"/>
    </source>
</evidence>
<keyword evidence="1" id="KW-1133">Transmembrane helix</keyword>
<dbReference type="STRING" id="361041.VW35_00325"/>
<reference evidence="2 3" key="1">
    <citation type="submission" date="2015-03" db="EMBL/GenBank/DDBJ databases">
        <authorList>
            <person name="Hassan Y.I."/>
            <person name="Lepp D."/>
            <person name="Zhou T."/>
        </authorList>
    </citation>
    <scope>NUCLEOTIDE SEQUENCE [LARGE SCALE GENOMIC DNA]</scope>
    <source>
        <strain evidence="2 3">GH2-10</strain>
    </source>
</reference>
<feature type="transmembrane region" description="Helical" evidence="1">
    <location>
        <begin position="38"/>
        <end position="58"/>
    </location>
</feature>
<proteinExistence type="predicted"/>
<dbReference type="PATRIC" id="fig|361041.3.peg.68"/>
<evidence type="ECO:0000313" key="2">
    <source>
        <dbReference type="EMBL" id="KKB82567.1"/>
    </source>
</evidence>
<sequence length="60" mass="5879">MRKNNRASIFSQFLVGLAVALIAGTVIGPLGAGTLSPVLSLMGAAGALAIVAIAISVLSD</sequence>
<dbReference type="Proteomes" id="UP000033514">
    <property type="component" value="Unassembled WGS sequence"/>
</dbReference>
<dbReference type="EMBL" id="LAJG01000001">
    <property type="protein sequence ID" value="KKB82567.1"/>
    <property type="molecule type" value="Genomic_DNA"/>
</dbReference>
<organism evidence="2 3">
    <name type="scientific">Devosia soli</name>
    <dbReference type="NCBI Taxonomy" id="361041"/>
    <lineage>
        <taxon>Bacteria</taxon>
        <taxon>Pseudomonadati</taxon>
        <taxon>Pseudomonadota</taxon>
        <taxon>Alphaproteobacteria</taxon>
        <taxon>Hyphomicrobiales</taxon>
        <taxon>Devosiaceae</taxon>
        <taxon>Devosia</taxon>
    </lineage>
</organism>
<keyword evidence="1" id="KW-0812">Transmembrane</keyword>